<dbReference type="Pfam" id="PF13927">
    <property type="entry name" value="Ig_3"/>
    <property type="match status" value="1"/>
</dbReference>
<feature type="domain" description="Ig-like" evidence="2">
    <location>
        <begin position="574"/>
        <end position="664"/>
    </location>
</feature>
<dbReference type="InterPro" id="IPR013098">
    <property type="entry name" value="Ig_I-set"/>
</dbReference>
<dbReference type="InterPro" id="IPR003598">
    <property type="entry name" value="Ig_sub2"/>
</dbReference>
<organism evidence="3 4">
    <name type="scientific">Nephila pilipes</name>
    <name type="common">Giant wood spider</name>
    <name type="synonym">Nephila maculata</name>
    <dbReference type="NCBI Taxonomy" id="299642"/>
    <lineage>
        <taxon>Eukaryota</taxon>
        <taxon>Metazoa</taxon>
        <taxon>Ecdysozoa</taxon>
        <taxon>Arthropoda</taxon>
        <taxon>Chelicerata</taxon>
        <taxon>Arachnida</taxon>
        <taxon>Araneae</taxon>
        <taxon>Araneomorphae</taxon>
        <taxon>Entelegynae</taxon>
        <taxon>Araneoidea</taxon>
        <taxon>Nephilidae</taxon>
        <taxon>Nephila</taxon>
    </lineage>
</organism>
<comment type="caution">
    <text evidence="3">The sequence shown here is derived from an EMBL/GenBank/DDBJ whole genome shotgun (WGS) entry which is preliminary data.</text>
</comment>
<dbReference type="AlphaFoldDB" id="A0A8X6QWY6"/>
<dbReference type="GO" id="GO:0007156">
    <property type="term" value="P:homophilic cell adhesion via plasma membrane adhesion molecules"/>
    <property type="evidence" value="ECO:0007669"/>
    <property type="project" value="TreeGrafter"/>
</dbReference>
<evidence type="ECO:0000313" key="3">
    <source>
        <dbReference type="EMBL" id="GFU34765.1"/>
    </source>
</evidence>
<dbReference type="Proteomes" id="UP000887013">
    <property type="component" value="Unassembled WGS sequence"/>
</dbReference>
<feature type="domain" description="Ig-like" evidence="2">
    <location>
        <begin position="382"/>
        <end position="472"/>
    </location>
</feature>
<evidence type="ECO:0000259" key="2">
    <source>
        <dbReference type="PROSITE" id="PS50835"/>
    </source>
</evidence>
<proteinExistence type="predicted"/>
<dbReference type="GO" id="GO:0030424">
    <property type="term" value="C:axon"/>
    <property type="evidence" value="ECO:0007669"/>
    <property type="project" value="TreeGrafter"/>
</dbReference>
<dbReference type="InterPro" id="IPR013783">
    <property type="entry name" value="Ig-like_fold"/>
</dbReference>
<protein>
    <submittedName>
        <fullName evidence="3">Titin</fullName>
    </submittedName>
</protein>
<dbReference type="GO" id="GO:0050808">
    <property type="term" value="P:synapse organization"/>
    <property type="evidence" value="ECO:0007669"/>
    <property type="project" value="TreeGrafter"/>
</dbReference>
<dbReference type="SMART" id="SM00408">
    <property type="entry name" value="IGc2"/>
    <property type="match status" value="8"/>
</dbReference>
<keyword evidence="4" id="KW-1185">Reference proteome</keyword>
<dbReference type="InterPro" id="IPR003599">
    <property type="entry name" value="Ig_sub"/>
</dbReference>
<dbReference type="PROSITE" id="PS50835">
    <property type="entry name" value="IG_LIKE"/>
    <property type="match status" value="8"/>
</dbReference>
<dbReference type="InterPro" id="IPR036179">
    <property type="entry name" value="Ig-like_dom_sf"/>
</dbReference>
<feature type="domain" description="Ig-like" evidence="2">
    <location>
        <begin position="477"/>
        <end position="567"/>
    </location>
</feature>
<dbReference type="InterPro" id="IPR050958">
    <property type="entry name" value="Cell_Adh-Cytoskel_Orgn"/>
</dbReference>
<dbReference type="SMART" id="SM00409">
    <property type="entry name" value="IG"/>
    <property type="match status" value="8"/>
</dbReference>
<dbReference type="PANTHER" id="PTHR45080:SF32">
    <property type="entry name" value="MAM DOMAIN CONTAINING GLYCOSYLPHOSPHATIDYLINOSITOL ANCHOR 1"/>
    <property type="match status" value="1"/>
</dbReference>
<feature type="domain" description="Ig-like" evidence="2">
    <location>
        <begin position="128"/>
        <end position="219"/>
    </location>
</feature>
<accession>A0A8X6QWY6</accession>
<dbReference type="SUPFAM" id="SSF48726">
    <property type="entry name" value="Immunoglobulin"/>
    <property type="match status" value="8"/>
</dbReference>
<keyword evidence="1" id="KW-0393">Immunoglobulin domain</keyword>
<dbReference type="Gene3D" id="2.60.40.10">
    <property type="entry name" value="Immunoglobulins"/>
    <property type="match status" value="8"/>
</dbReference>
<sequence>MLTLSKLDMKKTLAIATLLLLGTSKGFADLPLLSPMHFPNEMNVGMRASVHCIVIQGDPPFQFSWLKDGQPLVEERGISIRKTDDYDMALVIAKVDASSNGNYSCKVTNSDGFDQKSAVLSVKGLRKPEIRPFHFSGDLLAGKRVVLACSVMDGDPPFQYRWYKDGKEIGTDGNVHTRTYAEDLISNLIISQLDSDSNGNYTCRVSNSAGIDEHSAMLLMKDKHWKNREYPENVVKKNETLWEIVSLRCNDASNCFRRMFQSRRTILLWLLLSTMLLFPDLAIADIPQVGPFLFPKQLDAGMRASVQCAVMSGDPPFEFTWLKDDQKLTEVRGVSVRKFDDFTSNLVIAKVEADSNGNYTCRVSNSAGFDEKSALLSVKDGPKIGPFHFSGELDVGMRATVVCSVMTGEPPFEFTWFKDDQKLVDTHRVSLGKFDDFTYNLVISKVEADSNGNYSCKVSNSAGFDQKSAILSVKDVPKIGPFNFPGDLDVGMRASVQCAVMTGDPPFQFSWFKDGHKLVDPHGISIGNFGDFTSNLVISKVDANSNGNYTCKVSNSAGFDERSAVLSVKGSKAPRIKPFHFSGELSMGLRTGVMCIVIDGDPPFDFKWLKDGISLPEKSELSVKSVDEFTSTMSIKNLNADSNGNYTCRVSNSAGWDEKTDVLNLKGANFPKIKPFSFSGELREGLRTNVMCSVIDGEPPFDFQWFKDNQPLSQEKGQYSVQPFDEFTAILTIKKLDSASNGNYTCRVTNAVGSDQKSDVLSMKGFKAPQIKPFHFSGELRTGLRTGVPCIVAEGDPPFDFKWLKDGVTLQEKSGLTIKLVDEFTSMLSIKSLDAESNGNYTCKVSNSAGWDEKSDVLNMKGEAIIKDEALSCGYICERKPTT</sequence>
<feature type="domain" description="Ig-like" evidence="2">
    <location>
        <begin position="31"/>
        <end position="121"/>
    </location>
</feature>
<feature type="domain" description="Ig-like" evidence="2">
    <location>
        <begin position="671"/>
        <end position="762"/>
    </location>
</feature>
<dbReference type="FunFam" id="2.60.40.10:FF:000333">
    <property type="entry name" value="Down syndrome cell adhesion molecule"/>
    <property type="match status" value="8"/>
</dbReference>
<dbReference type="EMBL" id="BMAW01130356">
    <property type="protein sequence ID" value="GFU34765.1"/>
    <property type="molecule type" value="Genomic_DNA"/>
</dbReference>
<gene>
    <name evidence="3" type="primary">Ttn</name>
    <name evidence="3" type="ORF">NPIL_546571</name>
</gene>
<feature type="domain" description="Ig-like" evidence="2">
    <location>
        <begin position="287"/>
        <end position="377"/>
    </location>
</feature>
<dbReference type="InterPro" id="IPR007110">
    <property type="entry name" value="Ig-like_dom"/>
</dbReference>
<evidence type="ECO:0000256" key="1">
    <source>
        <dbReference type="ARBA" id="ARBA00023319"/>
    </source>
</evidence>
<reference evidence="3" key="1">
    <citation type="submission" date="2020-08" db="EMBL/GenBank/DDBJ databases">
        <title>Multicomponent nature underlies the extraordinary mechanical properties of spider dragline silk.</title>
        <authorList>
            <person name="Kono N."/>
            <person name="Nakamura H."/>
            <person name="Mori M."/>
            <person name="Yoshida Y."/>
            <person name="Ohtoshi R."/>
            <person name="Malay A.D."/>
            <person name="Moran D.A.P."/>
            <person name="Tomita M."/>
            <person name="Numata K."/>
            <person name="Arakawa K."/>
        </authorList>
    </citation>
    <scope>NUCLEOTIDE SEQUENCE</scope>
</reference>
<evidence type="ECO:0000313" key="4">
    <source>
        <dbReference type="Proteomes" id="UP000887013"/>
    </source>
</evidence>
<name>A0A8X6QWY6_NEPPI</name>
<dbReference type="PANTHER" id="PTHR45080">
    <property type="entry name" value="CONTACTIN 5"/>
    <property type="match status" value="1"/>
</dbReference>
<dbReference type="OrthoDB" id="6435907at2759"/>
<dbReference type="GO" id="GO:0005886">
    <property type="term" value="C:plasma membrane"/>
    <property type="evidence" value="ECO:0007669"/>
    <property type="project" value="TreeGrafter"/>
</dbReference>
<dbReference type="Pfam" id="PF07679">
    <property type="entry name" value="I-set"/>
    <property type="match status" value="7"/>
</dbReference>
<dbReference type="GO" id="GO:0043025">
    <property type="term" value="C:neuronal cell body"/>
    <property type="evidence" value="ECO:0007669"/>
    <property type="project" value="TreeGrafter"/>
</dbReference>
<feature type="domain" description="Ig-like" evidence="2">
    <location>
        <begin position="769"/>
        <end position="859"/>
    </location>
</feature>
<dbReference type="GO" id="GO:0008046">
    <property type="term" value="F:axon guidance receptor activity"/>
    <property type="evidence" value="ECO:0007669"/>
    <property type="project" value="TreeGrafter"/>
</dbReference>